<evidence type="ECO:0000256" key="2">
    <source>
        <dbReference type="SAM" id="Phobius"/>
    </source>
</evidence>
<evidence type="ECO:0000313" key="4">
    <source>
        <dbReference type="Proteomes" id="UP000190890"/>
    </source>
</evidence>
<name>A0A1S8TLQ4_9CLOT</name>
<evidence type="ECO:0000313" key="3">
    <source>
        <dbReference type="EMBL" id="OOM78549.1"/>
    </source>
</evidence>
<comment type="caution">
    <text evidence="3">The sequence shown here is derived from an EMBL/GenBank/DDBJ whole genome shotgun (WGS) entry which is preliminary data.</text>
</comment>
<evidence type="ECO:0000256" key="1">
    <source>
        <dbReference type="SAM" id="MobiDB-lite"/>
    </source>
</evidence>
<sequence length="339" mass="37801">MSQNEFFNILMDGLKDFPESKLRDIISYYDNKFNHGLTLGKTEEEIVTELGNPNFIVNQYISEFLDAVDNSKLSNTDNYSTFTNTEKFTDDTNNTNNNNNSSNDSNNPIDNSIISTSPINNSKITADNETLSTVNVSDDLSNDFAINDNFNNNENILNTDNTLNDTKTNTQAYDATNSNNDFYNLHTSDQPVEIKDNTYESNRSNNSNYSYKTDNSNYRNSSSTVNTILKFCIIGVTLLIFSPVITAIIGCIIGLFGIAISILVGSIGLLIGGTFTSLVSVPNLPMFVANFPYPVIVLFSLGSISLSLFLTLVFYYLCKFFIRLLIKAYRVLKFKGGDL</sequence>
<proteinExistence type="predicted"/>
<feature type="compositionally biased region" description="Low complexity" evidence="1">
    <location>
        <begin position="91"/>
        <end position="114"/>
    </location>
</feature>
<feature type="transmembrane region" description="Helical" evidence="2">
    <location>
        <begin position="228"/>
        <end position="249"/>
    </location>
</feature>
<evidence type="ECO:0008006" key="5">
    <source>
        <dbReference type="Google" id="ProtNLM"/>
    </source>
</evidence>
<dbReference type="OrthoDB" id="9804829at2"/>
<keyword evidence="4" id="KW-1185">Reference proteome</keyword>
<reference evidence="3 4" key="1">
    <citation type="submission" date="2016-05" db="EMBL/GenBank/DDBJ databases">
        <title>Microbial solvent formation.</title>
        <authorList>
            <person name="Poehlein A."/>
            <person name="Montoya Solano J.D."/>
            <person name="Flitsch S."/>
            <person name="Krabben P."/>
            <person name="Duerre P."/>
            <person name="Daniel R."/>
        </authorList>
    </citation>
    <scope>NUCLEOTIDE SEQUENCE [LARGE SCALE GENOMIC DNA]</scope>
    <source>
        <strain evidence="3 4">DSM 2619</strain>
    </source>
</reference>
<feature type="transmembrane region" description="Helical" evidence="2">
    <location>
        <begin position="256"/>
        <end position="279"/>
    </location>
</feature>
<feature type="transmembrane region" description="Helical" evidence="2">
    <location>
        <begin position="291"/>
        <end position="317"/>
    </location>
</feature>
<organism evidence="3 4">
    <name type="scientific">Clostridium puniceum</name>
    <dbReference type="NCBI Taxonomy" id="29367"/>
    <lineage>
        <taxon>Bacteria</taxon>
        <taxon>Bacillati</taxon>
        <taxon>Bacillota</taxon>
        <taxon>Clostridia</taxon>
        <taxon>Eubacteriales</taxon>
        <taxon>Clostridiaceae</taxon>
        <taxon>Clostridium</taxon>
    </lineage>
</organism>
<keyword evidence="2" id="KW-1133">Transmembrane helix</keyword>
<protein>
    <recommendedName>
        <fullName evidence="5">DUF1700 domain-containing protein</fullName>
    </recommendedName>
</protein>
<dbReference type="AlphaFoldDB" id="A0A1S8TLQ4"/>
<dbReference type="RefSeq" id="WP_077847069.1">
    <property type="nucleotide sequence ID" value="NZ_LZZM01000125.1"/>
</dbReference>
<gene>
    <name evidence="3" type="ORF">CLPUN_19110</name>
</gene>
<dbReference type="EMBL" id="LZZM01000125">
    <property type="protein sequence ID" value="OOM78549.1"/>
    <property type="molecule type" value="Genomic_DNA"/>
</dbReference>
<dbReference type="Proteomes" id="UP000190890">
    <property type="component" value="Unassembled WGS sequence"/>
</dbReference>
<accession>A0A1S8TLQ4</accession>
<keyword evidence="2" id="KW-0472">Membrane</keyword>
<dbReference type="STRING" id="29367.CLPUN_19110"/>
<dbReference type="Pfam" id="PF22564">
    <property type="entry name" value="HAAS"/>
    <property type="match status" value="1"/>
</dbReference>
<keyword evidence="2" id="KW-0812">Transmembrane</keyword>
<feature type="region of interest" description="Disordered" evidence="1">
    <location>
        <begin position="83"/>
        <end position="114"/>
    </location>
</feature>